<evidence type="ECO:0000256" key="7">
    <source>
        <dbReference type="ARBA" id="ARBA00037904"/>
    </source>
</evidence>
<name>A0A2S6APR8_9NOCA</name>
<dbReference type="AlphaFoldDB" id="A0A2S6APR8"/>
<dbReference type="InterPro" id="IPR001173">
    <property type="entry name" value="Glyco_trans_2-like"/>
</dbReference>
<feature type="domain" description="Glycosyltransferase 2-like" evidence="11">
    <location>
        <begin position="11"/>
        <end position="158"/>
    </location>
</feature>
<comment type="function">
    <text evidence="6">Catalyzes the glycosylation of 4,4'-diaponeurosporenoate, i.e. the esterification of glucose at the C1'' position with the carboxyl group of 4,4'-diaponeurosporenic acid, to form glycosyl-4,4'-diaponeurosporenoate. This is a step in the biosynthesis of staphyloxanthin, an orange pigment present in most staphylococci strains.</text>
</comment>
<protein>
    <recommendedName>
        <fullName evidence="9">4,4'-diaponeurosporenoate glycosyltransferase</fullName>
    </recommendedName>
</protein>
<dbReference type="Pfam" id="PF00535">
    <property type="entry name" value="Glycos_transf_2"/>
    <property type="match status" value="1"/>
</dbReference>
<keyword evidence="2" id="KW-1003">Cell membrane</keyword>
<dbReference type="PANTHER" id="PTHR43646:SF2">
    <property type="entry name" value="GLYCOSYLTRANSFERASE 2-LIKE DOMAIN-CONTAINING PROTEIN"/>
    <property type="match status" value="1"/>
</dbReference>
<keyword evidence="4 12" id="KW-0808">Transferase</keyword>
<evidence type="ECO:0000256" key="6">
    <source>
        <dbReference type="ARBA" id="ARBA00037281"/>
    </source>
</evidence>
<dbReference type="CDD" id="cd00761">
    <property type="entry name" value="Glyco_tranf_GTA_type"/>
    <property type="match status" value="1"/>
</dbReference>
<evidence type="ECO:0000256" key="9">
    <source>
        <dbReference type="ARBA" id="ARBA00040345"/>
    </source>
</evidence>
<keyword evidence="5" id="KW-0472">Membrane</keyword>
<dbReference type="Proteomes" id="UP000239874">
    <property type="component" value="Unassembled WGS sequence"/>
</dbReference>
<evidence type="ECO:0000256" key="2">
    <source>
        <dbReference type="ARBA" id="ARBA00022475"/>
    </source>
</evidence>
<evidence type="ECO:0000256" key="10">
    <source>
        <dbReference type="SAM" id="MobiDB-lite"/>
    </source>
</evidence>
<comment type="pathway">
    <text evidence="7">Carotenoid biosynthesis; staphyloxanthin biosynthesis; staphyloxanthin from farnesyl diphosphate: step 4/5.</text>
</comment>
<evidence type="ECO:0000259" key="11">
    <source>
        <dbReference type="Pfam" id="PF00535"/>
    </source>
</evidence>
<accession>A0A2S6APR8</accession>
<dbReference type="EMBL" id="PSZC01000010">
    <property type="protein sequence ID" value="PPJ37199.1"/>
    <property type="molecule type" value="Genomic_DNA"/>
</dbReference>
<reference evidence="12 13" key="1">
    <citation type="submission" date="2018-02" db="EMBL/GenBank/DDBJ databases">
        <title>8 Nocardia nova and 1 Nocardia cyriacigeorgica strain used for evolution to TMP-SMX.</title>
        <authorList>
            <person name="Mehta H."/>
            <person name="Weng J."/>
            <person name="Shamoo Y."/>
        </authorList>
    </citation>
    <scope>NUCLEOTIDE SEQUENCE [LARGE SCALE GENOMIC DNA]</scope>
    <source>
        <strain evidence="12 13">MDA3139</strain>
    </source>
</reference>
<gene>
    <name evidence="12" type="ORF">C5E45_16235</name>
</gene>
<keyword evidence="3" id="KW-0328">Glycosyltransferase</keyword>
<dbReference type="GO" id="GO:0005886">
    <property type="term" value="C:plasma membrane"/>
    <property type="evidence" value="ECO:0007669"/>
    <property type="project" value="UniProtKB-SubCell"/>
</dbReference>
<evidence type="ECO:0000256" key="8">
    <source>
        <dbReference type="ARBA" id="ARBA00038120"/>
    </source>
</evidence>
<dbReference type="InterPro" id="IPR029044">
    <property type="entry name" value="Nucleotide-diphossugar_trans"/>
</dbReference>
<evidence type="ECO:0000313" key="12">
    <source>
        <dbReference type="EMBL" id="PPJ37199.1"/>
    </source>
</evidence>
<dbReference type="Gene3D" id="3.90.550.10">
    <property type="entry name" value="Spore Coat Polysaccharide Biosynthesis Protein SpsA, Chain A"/>
    <property type="match status" value="1"/>
</dbReference>
<organism evidence="12 13">
    <name type="scientific">Nocardia nova</name>
    <dbReference type="NCBI Taxonomy" id="37330"/>
    <lineage>
        <taxon>Bacteria</taxon>
        <taxon>Bacillati</taxon>
        <taxon>Actinomycetota</taxon>
        <taxon>Actinomycetes</taxon>
        <taxon>Mycobacteriales</taxon>
        <taxon>Nocardiaceae</taxon>
        <taxon>Nocardia</taxon>
    </lineage>
</organism>
<evidence type="ECO:0000256" key="1">
    <source>
        <dbReference type="ARBA" id="ARBA00004236"/>
    </source>
</evidence>
<comment type="caution">
    <text evidence="12">The sequence shown here is derived from an EMBL/GenBank/DDBJ whole genome shotgun (WGS) entry which is preliminary data.</text>
</comment>
<feature type="region of interest" description="Disordered" evidence="10">
    <location>
        <begin position="292"/>
        <end position="318"/>
    </location>
</feature>
<dbReference type="RefSeq" id="WP_104379976.1">
    <property type="nucleotide sequence ID" value="NZ_PSZC01000010.1"/>
</dbReference>
<comment type="subcellular location">
    <subcellularLocation>
        <location evidence="1">Cell membrane</location>
    </subcellularLocation>
</comment>
<proteinExistence type="inferred from homology"/>
<comment type="similarity">
    <text evidence="8">Belongs to the glycosyltransferase 2 family. CrtQ subfamily.</text>
</comment>
<evidence type="ECO:0000256" key="4">
    <source>
        <dbReference type="ARBA" id="ARBA00022679"/>
    </source>
</evidence>
<evidence type="ECO:0000313" key="13">
    <source>
        <dbReference type="Proteomes" id="UP000239874"/>
    </source>
</evidence>
<evidence type="ECO:0000256" key="3">
    <source>
        <dbReference type="ARBA" id="ARBA00022676"/>
    </source>
</evidence>
<sequence length="318" mass="35808">MPLPDSMPVLSVVVPAFNEQQSIAAVLDHLLAQQEIDEIVVVDNASTDATASIVADYSRVHDRIVVLDEPRPGIAWARNTGFDHARGQIIARTDADTFVAPGWARAIRQHLTSHPGTAALTGPLTFHDSPLGFFLKTAVRLQQRRGRPSRTVANMFGANMAIRASAWQQVRADVCMRADIVEDLDLALCVSKQGLRIDRPVHMHARTSARRYRTPPRQWWRYQQCGLRTIANQGYLIQPSHHVLIVRAWLAYTIQWPIYRFWNFERRRFTPHASPPRTSTVHHLRGNSCPHCTARHDGHNPATPREQSNNGSDLGLTV</sequence>
<evidence type="ECO:0000256" key="5">
    <source>
        <dbReference type="ARBA" id="ARBA00023136"/>
    </source>
</evidence>
<dbReference type="PANTHER" id="PTHR43646">
    <property type="entry name" value="GLYCOSYLTRANSFERASE"/>
    <property type="match status" value="1"/>
</dbReference>
<dbReference type="SUPFAM" id="SSF53448">
    <property type="entry name" value="Nucleotide-diphospho-sugar transferases"/>
    <property type="match status" value="1"/>
</dbReference>
<dbReference type="GO" id="GO:0016757">
    <property type="term" value="F:glycosyltransferase activity"/>
    <property type="evidence" value="ECO:0007669"/>
    <property type="project" value="UniProtKB-KW"/>
</dbReference>